<keyword evidence="2" id="KW-1185">Reference proteome</keyword>
<gene>
    <name evidence="1" type="ORF">BZB76_5982</name>
</gene>
<dbReference type="OrthoDB" id="4485313at2"/>
<dbReference type="AlphaFoldDB" id="A0A495QBH8"/>
<comment type="caution">
    <text evidence="1">The sequence shown here is derived from an EMBL/GenBank/DDBJ whole genome shotgun (WGS) entry which is preliminary data.</text>
</comment>
<dbReference type="RefSeq" id="WP_121437682.1">
    <property type="nucleotide sequence ID" value="NZ_RBWU01000007.1"/>
</dbReference>
<evidence type="ECO:0000313" key="1">
    <source>
        <dbReference type="EMBL" id="RKS68846.1"/>
    </source>
</evidence>
<dbReference type="EMBL" id="RBWU01000007">
    <property type="protein sequence ID" value="RKS68846.1"/>
    <property type="molecule type" value="Genomic_DNA"/>
</dbReference>
<protein>
    <submittedName>
        <fullName evidence="1">Uncharacterized protein</fullName>
    </submittedName>
</protein>
<sequence length="184" mass="20156">MRELEQTRKKRAEEYRRQEAQALAYCERTVPKGPRPAREATELAYGGESSSYFVGAGDDGPSFDKALDDGLIAAVGGAVTILTGTEGDLCLTVRAYRKAPPPALKGWDKVVEVGFDSPDGKTMVGSYEGEAELPSLTASGPGPYRLRLHVRGHGAPETFYPEMPDEHHLIVVYPGRSKERKKYK</sequence>
<accession>A0A495QBH8</accession>
<proteinExistence type="predicted"/>
<evidence type="ECO:0000313" key="2">
    <source>
        <dbReference type="Proteomes" id="UP000274601"/>
    </source>
</evidence>
<reference evidence="1 2" key="1">
    <citation type="submission" date="2018-10" db="EMBL/GenBank/DDBJ databases">
        <title>Genomic Encyclopedia of Archaeal and Bacterial Type Strains, Phase II (KMG-II): from individual species to whole genera.</title>
        <authorList>
            <person name="Goeker M."/>
        </authorList>
    </citation>
    <scope>NUCLEOTIDE SEQUENCE [LARGE SCALE GENOMIC DNA]</scope>
    <source>
        <strain evidence="1 2">DSM 43383</strain>
    </source>
</reference>
<name>A0A495QBH8_9ACTN</name>
<dbReference type="Proteomes" id="UP000274601">
    <property type="component" value="Unassembled WGS sequence"/>
</dbReference>
<organism evidence="1 2">
    <name type="scientific">Actinomadura pelletieri DSM 43383</name>
    <dbReference type="NCBI Taxonomy" id="1120940"/>
    <lineage>
        <taxon>Bacteria</taxon>
        <taxon>Bacillati</taxon>
        <taxon>Actinomycetota</taxon>
        <taxon>Actinomycetes</taxon>
        <taxon>Streptosporangiales</taxon>
        <taxon>Thermomonosporaceae</taxon>
        <taxon>Actinomadura</taxon>
    </lineage>
</organism>